<proteinExistence type="predicted"/>
<keyword evidence="2" id="KW-1185">Reference proteome</keyword>
<gene>
    <name evidence="1" type="ORF">GCM10011609_02090</name>
</gene>
<evidence type="ECO:0000313" key="1">
    <source>
        <dbReference type="EMBL" id="GGM69928.1"/>
    </source>
</evidence>
<accession>A0ABQ2H903</accession>
<reference evidence="2" key="1">
    <citation type="journal article" date="2019" name="Int. J. Syst. Evol. Microbiol.">
        <title>The Global Catalogue of Microorganisms (GCM) 10K type strain sequencing project: providing services to taxonomists for standard genome sequencing and annotation.</title>
        <authorList>
            <consortium name="The Broad Institute Genomics Platform"/>
            <consortium name="The Broad Institute Genome Sequencing Center for Infectious Disease"/>
            <person name="Wu L."/>
            <person name="Ma J."/>
        </authorList>
    </citation>
    <scope>NUCLEOTIDE SEQUENCE [LARGE SCALE GENOMIC DNA]</scope>
    <source>
        <strain evidence="2">CGMCC 4.7319</strain>
    </source>
</reference>
<evidence type="ECO:0000313" key="2">
    <source>
        <dbReference type="Proteomes" id="UP000597656"/>
    </source>
</evidence>
<name>A0ABQ2H903_9PSEU</name>
<organism evidence="1 2">
    <name type="scientific">Lentzea pudingi</name>
    <dbReference type="NCBI Taxonomy" id="1789439"/>
    <lineage>
        <taxon>Bacteria</taxon>
        <taxon>Bacillati</taxon>
        <taxon>Actinomycetota</taxon>
        <taxon>Actinomycetes</taxon>
        <taxon>Pseudonocardiales</taxon>
        <taxon>Pseudonocardiaceae</taxon>
        <taxon>Lentzea</taxon>
    </lineage>
</organism>
<protein>
    <submittedName>
        <fullName evidence="1">Uncharacterized protein</fullName>
    </submittedName>
</protein>
<dbReference type="Proteomes" id="UP000597656">
    <property type="component" value="Unassembled WGS sequence"/>
</dbReference>
<comment type="caution">
    <text evidence="1">The sequence shown here is derived from an EMBL/GenBank/DDBJ whole genome shotgun (WGS) entry which is preliminary data.</text>
</comment>
<sequence length="64" mass="7230">MRSDVPRWNWLKWTVWSSVALNSCTGMLTSPKLMEPLQIDLAMQVKYPVGGEVTRLPVIATVAR</sequence>
<dbReference type="EMBL" id="BMNC01000001">
    <property type="protein sequence ID" value="GGM69928.1"/>
    <property type="molecule type" value="Genomic_DNA"/>
</dbReference>